<dbReference type="GeneID" id="28873702"/>
<accession>A0A1B7XQL2</accession>
<dbReference type="RefSeq" id="XP_018150567.1">
    <property type="nucleotide sequence ID" value="XM_018309595.1"/>
</dbReference>
<keyword evidence="2" id="KW-1185">Reference proteome</keyword>
<organism evidence="1 2">
    <name type="scientific">Colletotrichum higginsianum (strain IMI 349063)</name>
    <name type="common">Crucifer anthracnose fungus</name>
    <dbReference type="NCBI Taxonomy" id="759273"/>
    <lineage>
        <taxon>Eukaryota</taxon>
        <taxon>Fungi</taxon>
        <taxon>Dikarya</taxon>
        <taxon>Ascomycota</taxon>
        <taxon>Pezizomycotina</taxon>
        <taxon>Sordariomycetes</taxon>
        <taxon>Hypocreomycetidae</taxon>
        <taxon>Glomerellales</taxon>
        <taxon>Glomerellaceae</taxon>
        <taxon>Colletotrichum</taxon>
        <taxon>Colletotrichum destructivum species complex</taxon>
    </lineage>
</organism>
<evidence type="ECO:0000313" key="2">
    <source>
        <dbReference type="Proteomes" id="UP000092177"/>
    </source>
</evidence>
<sequence>MLSVGALRPAVTWAGGWAYSFVGQPPSSVSGLTLGEDPLVDSQFEEPANLDMMPEAGAAYSLVPFSSSTAPPSAAVIIIATNRLGLQDSWWDWWEETAPPRVGDPGSRKSIEVGTACHFCFGIIVWDAAHKPRQA</sequence>
<protein>
    <submittedName>
        <fullName evidence="1">Uncharacterized protein</fullName>
    </submittedName>
</protein>
<evidence type="ECO:0000313" key="1">
    <source>
        <dbReference type="EMBL" id="OBR02049.1"/>
    </source>
</evidence>
<gene>
    <name evidence="1" type="ORF">CH63R_14621</name>
</gene>
<dbReference type="VEuPathDB" id="FungiDB:CH63R_14621"/>
<dbReference type="AlphaFoldDB" id="A0A1B7XQL2"/>
<comment type="caution">
    <text evidence="1">The sequence shown here is derived from an EMBL/GenBank/DDBJ whole genome shotgun (WGS) entry which is preliminary data.</text>
</comment>
<name>A0A1B7XQL2_COLHI</name>
<dbReference type="Proteomes" id="UP000092177">
    <property type="component" value="Chromosome 12"/>
</dbReference>
<proteinExistence type="predicted"/>
<dbReference type="EMBL" id="LTAN01000012">
    <property type="protein sequence ID" value="OBR02049.1"/>
    <property type="molecule type" value="Genomic_DNA"/>
</dbReference>
<dbReference type="KEGG" id="chig:CH63R_14621"/>
<reference evidence="2" key="1">
    <citation type="journal article" date="2017" name="BMC Genomics">
        <title>Gapless genome assembly of Colletotrichum higginsianum reveals chromosome structure and association of transposable elements with secondary metabolite gene clusters.</title>
        <authorList>
            <person name="Dallery J.-F."/>
            <person name="Lapalu N."/>
            <person name="Zampounis A."/>
            <person name="Pigne S."/>
            <person name="Luyten I."/>
            <person name="Amselem J."/>
            <person name="Wittenberg A.H.J."/>
            <person name="Zhou S."/>
            <person name="de Queiroz M.V."/>
            <person name="Robin G.P."/>
            <person name="Auger A."/>
            <person name="Hainaut M."/>
            <person name="Henrissat B."/>
            <person name="Kim K.-T."/>
            <person name="Lee Y.-H."/>
            <person name="Lespinet O."/>
            <person name="Schwartz D.C."/>
            <person name="Thon M.R."/>
            <person name="O'Connell R.J."/>
        </authorList>
    </citation>
    <scope>NUCLEOTIDE SEQUENCE [LARGE SCALE GENOMIC DNA]</scope>
    <source>
        <strain evidence="2">IMI 349063</strain>
    </source>
</reference>